<feature type="short sequence motif" description="GXGXXG" evidence="1">
    <location>
        <begin position="831"/>
        <end position="836"/>
    </location>
</feature>
<feature type="short sequence motif" description="DGA/G" evidence="1">
    <location>
        <begin position="980"/>
        <end position="982"/>
    </location>
</feature>
<dbReference type="GO" id="GO:0004622">
    <property type="term" value="F:phosphatidylcholine lysophospholipase activity"/>
    <property type="evidence" value="ECO:0007669"/>
    <property type="project" value="TreeGrafter"/>
</dbReference>
<dbReference type="PANTHER" id="PTHR14226">
    <property type="entry name" value="NEUROPATHY TARGET ESTERASE/SWISS CHEESE D.MELANOGASTER"/>
    <property type="match status" value="1"/>
</dbReference>
<feature type="domain" description="Cyclic nucleotide-binding" evidence="2">
    <location>
        <begin position="469"/>
        <end position="574"/>
    </location>
</feature>
<feature type="active site" description="Nucleophile" evidence="1">
    <location>
        <position position="860"/>
    </location>
</feature>
<dbReference type="Pfam" id="PF00027">
    <property type="entry name" value="cNMP_binding"/>
    <property type="match status" value="1"/>
</dbReference>
<keyword evidence="1" id="KW-0442">Lipid degradation</keyword>
<dbReference type="EMBL" id="CAJVCH010571798">
    <property type="protein sequence ID" value="CAG7838560.1"/>
    <property type="molecule type" value="Genomic_DNA"/>
</dbReference>
<feature type="active site" description="Proton acceptor" evidence="1">
    <location>
        <position position="980"/>
    </location>
</feature>
<dbReference type="PANTHER" id="PTHR14226:SF29">
    <property type="entry name" value="NEUROPATHY TARGET ESTERASE SWS"/>
    <property type="match status" value="1"/>
</dbReference>
<sequence>MTRSKYFSQVLCSSHNPEDHPEPIRGSHMHVHRICDVSPNGGILNTSTQEYIPKFLDVQLLTNKLEQLSLEVKPEHLVTIGTIGTLYILYKNYCYILKVKERRKSFSGNTLIKCGSAYGDSKNLNKDRNILQKIWHLGGLFDSLRSLDRILEVLWIPSVERGLRFRFGYDVPESLRTPVWHYGDVYDAAEMVLKSTKKERDGQGLPDHILYLLKFARIFGHYFLQDILLLNDHVIHLQLKKDEVLFDVGGPDDKAYITISGAIEITFKDEEGIKHLLRTFRAGEQLLSLLSFIDFMIGKRRAFRVIKAKATEDSEVMILGLTQELIAHTPRMPLKNLDHLPALTKPPKEIVDAAGNELLKELNLSDRSLLSDCSVLVVPPDFVIYEAGVEDNKSVVFVYEGELQVSLKSYIVTSQHEGAFYVNAREIFGALVFLTDDARLFTAKTTTKSIIVIIPSVTLKNLMDNYPTIFFPLVNSIFSRLSNFARRMDFGLEWTYFQSGQVVFYVDDESTAVHLVLSGRLRAYLAQSEDVVADARSVIGEYGKYDFVGLTEVWSKRRRTKTVLAVRDTELAKIPDDFLTYVCSRYAKVSYMIIQFLTKKVVSTYRTRAESTGDIFNMDDLKVDKKSSRSTIALFPASSDVPITYIAKEFESYYSKFGSILTITPGYVRDNFSADAFVPGARSGLTAWLGYLESKYMKILYIADCTSTPWSTKCFHQADMIFIAVNNDGRKDISPVEGMILAGSSLARKELLICHKYSDGFPKKMPRYTKGWLEKRPWLNFHHHVYIHSDFYKLSNEELQGLDKQNLGRNEDLTRVMRWLTGHTFGLALGGGGAKGAAHIGFLREFERIKLPIDMICGVSIGSFIGALLAVYQDLDKVEFLARNWFTQTSNPKKFFLDLTIPYVSLFTGESLNISLIELFGDVQIEDLHIPFFTCTTDLSNNSIREHRCGSLWRYVRASMTLINVFPPICDPRDGHYLIDGGYTNLVPADMMRKLGVRYIMAVDISSKANHYRNTNYGDAISGLNVFSHMAPVLSTVSVPSIFEIQSRLTWAQSVVYLKLVKKMEHIDASENSPSVAYIRLPIDFYSTSDFKRFEKILGIGSSFGTRVFENISPGDSVDVVWLKLKLNKASHRLGFGVDCYYKNTGGSFVSTILDQNSMVTNGVKCGDSGSGIGGSDRVSLDLSDSIIQDYGSQLGI</sequence>
<dbReference type="InterPro" id="IPR000595">
    <property type="entry name" value="cNMP-bd_dom"/>
</dbReference>
<evidence type="ECO:0000259" key="2">
    <source>
        <dbReference type="PROSITE" id="PS50042"/>
    </source>
</evidence>
<dbReference type="AlphaFoldDB" id="A0A8J2PV42"/>
<feature type="domain" description="Cyclic nucleotide-binding" evidence="2">
    <location>
        <begin position="390"/>
        <end position="463"/>
    </location>
</feature>
<evidence type="ECO:0000256" key="1">
    <source>
        <dbReference type="PROSITE-ProRule" id="PRU01161"/>
    </source>
</evidence>
<dbReference type="InterPro" id="IPR056556">
    <property type="entry name" value="NTE1_P-loop_dom"/>
</dbReference>
<dbReference type="Proteomes" id="UP000708208">
    <property type="component" value="Unassembled WGS sequence"/>
</dbReference>
<keyword evidence="5" id="KW-1185">Reference proteome</keyword>
<gene>
    <name evidence="4" type="ORF">AFUS01_LOCUS47518</name>
</gene>
<evidence type="ECO:0000313" key="5">
    <source>
        <dbReference type="Proteomes" id="UP000708208"/>
    </source>
</evidence>
<organism evidence="4 5">
    <name type="scientific">Allacma fusca</name>
    <dbReference type="NCBI Taxonomy" id="39272"/>
    <lineage>
        <taxon>Eukaryota</taxon>
        <taxon>Metazoa</taxon>
        <taxon>Ecdysozoa</taxon>
        <taxon>Arthropoda</taxon>
        <taxon>Hexapoda</taxon>
        <taxon>Collembola</taxon>
        <taxon>Symphypleona</taxon>
        <taxon>Sminthuridae</taxon>
        <taxon>Allacma</taxon>
    </lineage>
</organism>
<dbReference type="Pfam" id="PF01734">
    <property type="entry name" value="Patatin"/>
    <property type="match status" value="1"/>
</dbReference>
<dbReference type="InterPro" id="IPR002641">
    <property type="entry name" value="PNPLA_dom"/>
</dbReference>
<dbReference type="OrthoDB" id="421051at2759"/>
<dbReference type="GO" id="GO:0016042">
    <property type="term" value="P:lipid catabolic process"/>
    <property type="evidence" value="ECO:0007669"/>
    <property type="project" value="UniProtKB-UniRule"/>
</dbReference>
<feature type="short sequence motif" description="GXSXG" evidence="1">
    <location>
        <begin position="858"/>
        <end position="862"/>
    </location>
</feature>
<dbReference type="InterPro" id="IPR050301">
    <property type="entry name" value="NTE"/>
</dbReference>
<protein>
    <submittedName>
        <fullName evidence="4">Uncharacterized protein</fullName>
    </submittedName>
</protein>
<comment type="caution">
    <text evidence="4">The sequence shown here is derived from an EMBL/GenBank/DDBJ whole genome shotgun (WGS) entry which is preliminary data.</text>
</comment>
<proteinExistence type="predicted"/>
<dbReference type="GO" id="GO:0005783">
    <property type="term" value="C:endoplasmic reticulum"/>
    <property type="evidence" value="ECO:0007669"/>
    <property type="project" value="TreeGrafter"/>
</dbReference>
<dbReference type="SMART" id="SM00100">
    <property type="entry name" value="cNMP"/>
    <property type="match status" value="2"/>
</dbReference>
<evidence type="ECO:0000313" key="4">
    <source>
        <dbReference type="EMBL" id="CAG7838560.1"/>
    </source>
</evidence>
<keyword evidence="1" id="KW-0443">Lipid metabolism</keyword>
<evidence type="ECO:0000259" key="3">
    <source>
        <dbReference type="PROSITE" id="PS51635"/>
    </source>
</evidence>
<name>A0A8J2PV42_9HEXA</name>
<dbReference type="CDD" id="cd00038">
    <property type="entry name" value="CAP_ED"/>
    <property type="match status" value="3"/>
</dbReference>
<dbReference type="PROSITE" id="PS51635">
    <property type="entry name" value="PNPLA"/>
    <property type="match status" value="1"/>
</dbReference>
<accession>A0A8J2PV42</accession>
<reference evidence="4" key="1">
    <citation type="submission" date="2021-06" db="EMBL/GenBank/DDBJ databases">
        <authorList>
            <person name="Hodson N. C."/>
            <person name="Mongue J. A."/>
            <person name="Jaron S. K."/>
        </authorList>
    </citation>
    <scope>NUCLEOTIDE SEQUENCE</scope>
</reference>
<keyword evidence="1" id="KW-0378">Hydrolase</keyword>
<dbReference type="PROSITE" id="PS50042">
    <property type="entry name" value="CNMP_BINDING_3"/>
    <property type="match status" value="2"/>
</dbReference>
<feature type="domain" description="PNPLA" evidence="3">
    <location>
        <begin position="827"/>
        <end position="993"/>
    </location>
</feature>
<dbReference type="Pfam" id="PF24179">
    <property type="entry name" value="NTE_Ploop"/>
    <property type="match status" value="1"/>
</dbReference>